<dbReference type="AlphaFoldDB" id="C3YDU8"/>
<keyword evidence="8" id="KW-0539">Nucleus</keyword>
<dbReference type="Pfam" id="PF07679">
    <property type="entry name" value="I-set"/>
    <property type="match status" value="3"/>
</dbReference>
<dbReference type="PANTHER" id="PTHR35971">
    <property type="entry name" value="SI:DKEY-31G6.6"/>
    <property type="match status" value="1"/>
</dbReference>
<protein>
    <recommendedName>
        <fullName evidence="10">Ig-like domain-containing protein</fullName>
    </recommendedName>
</protein>
<dbReference type="FunFam" id="2.60.40.10:FF:001097">
    <property type="entry name" value="Immunoglobulin-like and fibronectin type III domain-containing protein 1"/>
    <property type="match status" value="1"/>
</dbReference>
<dbReference type="InParanoid" id="C3YDU8"/>
<dbReference type="eggNOG" id="KOG0613">
    <property type="taxonomic scope" value="Eukaryota"/>
</dbReference>
<dbReference type="FunFam" id="2.60.40.10:FF:000050">
    <property type="entry name" value="Titin isoform B"/>
    <property type="match status" value="1"/>
</dbReference>
<gene>
    <name evidence="11" type="ORF">BRAFLDRAFT_156676</name>
</gene>
<dbReference type="EMBL" id="GG666504">
    <property type="protein sequence ID" value="EEN61567.1"/>
    <property type="molecule type" value="Genomic_DNA"/>
</dbReference>
<dbReference type="PROSITE" id="PS50835">
    <property type="entry name" value="IG_LIKE"/>
    <property type="match status" value="2"/>
</dbReference>
<reference evidence="11" key="1">
    <citation type="journal article" date="2008" name="Nature">
        <title>The amphioxus genome and the evolution of the chordate karyotype.</title>
        <authorList>
            <consortium name="US DOE Joint Genome Institute (JGI-PGF)"/>
            <person name="Putnam N.H."/>
            <person name="Butts T."/>
            <person name="Ferrier D.E.K."/>
            <person name="Furlong R.F."/>
            <person name="Hellsten U."/>
            <person name="Kawashima T."/>
            <person name="Robinson-Rechavi M."/>
            <person name="Shoguchi E."/>
            <person name="Terry A."/>
            <person name="Yu J.-K."/>
            <person name="Benito-Gutierrez E.L."/>
            <person name="Dubchak I."/>
            <person name="Garcia-Fernandez J."/>
            <person name="Gibson-Brown J.J."/>
            <person name="Grigoriev I.V."/>
            <person name="Horton A.C."/>
            <person name="de Jong P.J."/>
            <person name="Jurka J."/>
            <person name="Kapitonov V.V."/>
            <person name="Kohara Y."/>
            <person name="Kuroki Y."/>
            <person name="Lindquist E."/>
            <person name="Lucas S."/>
            <person name="Osoegawa K."/>
            <person name="Pennacchio L.A."/>
            <person name="Salamov A.A."/>
            <person name="Satou Y."/>
            <person name="Sauka-Spengler T."/>
            <person name="Schmutz J."/>
            <person name="Shin-I T."/>
            <person name="Toyoda A."/>
            <person name="Bronner-Fraser M."/>
            <person name="Fujiyama A."/>
            <person name="Holland L.Z."/>
            <person name="Holland P.W.H."/>
            <person name="Satoh N."/>
            <person name="Rokhsar D.S."/>
        </authorList>
    </citation>
    <scope>NUCLEOTIDE SEQUENCE [LARGE SCALE GENOMIC DNA]</scope>
    <source>
        <strain evidence="11">S238N-H82</strain>
        <tissue evidence="11">Testes</tissue>
    </source>
</reference>
<dbReference type="GO" id="GO:0005634">
    <property type="term" value="C:nucleus"/>
    <property type="evidence" value="ECO:0007669"/>
    <property type="project" value="UniProtKB-SubCell"/>
</dbReference>
<keyword evidence="9" id="KW-0393">Immunoglobulin domain</keyword>
<comment type="subcellular location">
    <subcellularLocation>
        <location evidence="2">Cytoplasm</location>
    </subcellularLocation>
    <subcellularLocation>
        <location evidence="1">Nucleus</location>
    </subcellularLocation>
</comment>
<keyword evidence="7" id="KW-1015">Disulfide bond</keyword>
<evidence type="ECO:0000256" key="1">
    <source>
        <dbReference type="ARBA" id="ARBA00004123"/>
    </source>
</evidence>
<dbReference type="PANTHER" id="PTHR35971:SF5">
    <property type="entry name" value="OBSCURIN LIKE CYTOSKELETAL ADAPTOR 1"/>
    <property type="match status" value="1"/>
</dbReference>
<name>C3YDU8_BRAFL</name>
<dbReference type="InterPro" id="IPR003598">
    <property type="entry name" value="Ig_sub2"/>
</dbReference>
<evidence type="ECO:0000256" key="6">
    <source>
        <dbReference type="ARBA" id="ARBA00022737"/>
    </source>
</evidence>
<dbReference type="InterPro" id="IPR013783">
    <property type="entry name" value="Ig-like_fold"/>
</dbReference>
<dbReference type="InterPro" id="IPR003599">
    <property type="entry name" value="Ig_sub"/>
</dbReference>
<evidence type="ECO:0000256" key="5">
    <source>
        <dbReference type="ARBA" id="ARBA00022553"/>
    </source>
</evidence>
<dbReference type="SMART" id="SM00408">
    <property type="entry name" value="IGc2"/>
    <property type="match status" value="2"/>
</dbReference>
<keyword evidence="6" id="KW-0677">Repeat</keyword>
<evidence type="ECO:0000256" key="2">
    <source>
        <dbReference type="ARBA" id="ARBA00004496"/>
    </source>
</evidence>
<proteinExistence type="inferred from homology"/>
<evidence type="ECO:0000256" key="8">
    <source>
        <dbReference type="ARBA" id="ARBA00023242"/>
    </source>
</evidence>
<feature type="non-terminal residue" evidence="11">
    <location>
        <position position="237"/>
    </location>
</feature>
<evidence type="ECO:0000256" key="9">
    <source>
        <dbReference type="ARBA" id="ARBA00023319"/>
    </source>
</evidence>
<feature type="non-terminal residue" evidence="11">
    <location>
        <position position="1"/>
    </location>
</feature>
<dbReference type="GO" id="GO:0005737">
    <property type="term" value="C:cytoplasm"/>
    <property type="evidence" value="ECO:0007669"/>
    <property type="project" value="UniProtKB-SubCell"/>
</dbReference>
<evidence type="ECO:0000256" key="7">
    <source>
        <dbReference type="ARBA" id="ARBA00023157"/>
    </source>
</evidence>
<feature type="domain" description="Ig-like" evidence="10">
    <location>
        <begin position="168"/>
        <end position="234"/>
    </location>
</feature>
<sequence>VITPSPKYEMTHEGKTLTLIVHNVQSSDTGEYACEVDDSKTCAQLSIKAEPATFIKPLKDVEVVRHGKATLECEVSRDDAKVRWLKSGMDVLQNTKHDLKQNGCLHQLIISDVRLDDASEYACEVVQGNGSPTGVRSTAKLKIRGTRSIWTQFQFQKILRDEEVFSKETATFECQLSAPNAEVKWLRNSVQIHSSGKYKIEEDGMTHRLIVNNCGKEDVAEYTCQCGINKTTASLRV</sequence>
<accession>C3YDU8</accession>
<dbReference type="SMART" id="SM00409">
    <property type="entry name" value="IG"/>
    <property type="match status" value="3"/>
</dbReference>
<feature type="domain" description="Ig-like" evidence="10">
    <location>
        <begin position="51"/>
        <end position="142"/>
    </location>
</feature>
<keyword evidence="4" id="KW-0963">Cytoplasm</keyword>
<evidence type="ECO:0000256" key="3">
    <source>
        <dbReference type="ARBA" id="ARBA00006692"/>
    </source>
</evidence>
<evidence type="ECO:0000256" key="4">
    <source>
        <dbReference type="ARBA" id="ARBA00022490"/>
    </source>
</evidence>
<comment type="similarity">
    <text evidence="3">Belongs to the protein kinase superfamily. CAMK Ser/Thr protein kinase family.</text>
</comment>
<keyword evidence="5" id="KW-0597">Phosphoprotein</keyword>
<evidence type="ECO:0000259" key="10">
    <source>
        <dbReference type="PROSITE" id="PS50835"/>
    </source>
</evidence>
<dbReference type="InterPro" id="IPR007110">
    <property type="entry name" value="Ig-like_dom"/>
</dbReference>
<organism>
    <name type="scientific">Branchiostoma floridae</name>
    <name type="common">Florida lancelet</name>
    <name type="synonym">Amphioxus</name>
    <dbReference type="NCBI Taxonomy" id="7739"/>
    <lineage>
        <taxon>Eukaryota</taxon>
        <taxon>Metazoa</taxon>
        <taxon>Chordata</taxon>
        <taxon>Cephalochordata</taxon>
        <taxon>Leptocardii</taxon>
        <taxon>Amphioxiformes</taxon>
        <taxon>Branchiostomatidae</taxon>
        <taxon>Branchiostoma</taxon>
    </lineage>
</organism>
<dbReference type="InterPro" id="IPR036179">
    <property type="entry name" value="Ig-like_dom_sf"/>
</dbReference>
<evidence type="ECO:0000313" key="11">
    <source>
        <dbReference type="EMBL" id="EEN61567.1"/>
    </source>
</evidence>
<dbReference type="SUPFAM" id="SSF48726">
    <property type="entry name" value="Immunoglobulin"/>
    <property type="match status" value="3"/>
</dbReference>
<dbReference type="Gene3D" id="2.60.40.10">
    <property type="entry name" value="Immunoglobulins"/>
    <property type="match status" value="3"/>
</dbReference>
<dbReference type="InterPro" id="IPR052385">
    <property type="entry name" value="Obscurin/Obscurin-like_Reg"/>
</dbReference>
<dbReference type="InterPro" id="IPR013098">
    <property type="entry name" value="Ig_I-set"/>
</dbReference>